<dbReference type="GO" id="GO:0034626">
    <property type="term" value="P:fatty acid elongation, polyunsaturated fatty acid"/>
    <property type="evidence" value="ECO:0007669"/>
    <property type="project" value="TreeGrafter"/>
</dbReference>
<organism evidence="11 12">
    <name type="scientific">Adineta steineri</name>
    <dbReference type="NCBI Taxonomy" id="433720"/>
    <lineage>
        <taxon>Eukaryota</taxon>
        <taxon>Metazoa</taxon>
        <taxon>Spiralia</taxon>
        <taxon>Gnathifera</taxon>
        <taxon>Rotifera</taxon>
        <taxon>Eurotatoria</taxon>
        <taxon>Bdelloidea</taxon>
        <taxon>Adinetida</taxon>
        <taxon>Adinetidae</taxon>
        <taxon>Adineta</taxon>
    </lineage>
</organism>
<sequence length="102" mass="12219">MYNWWWLSIPYALMYIIAIFVGQRWMRKQNEKFELRGALVLWNTILTIFSFWGACRSVPELIYTLNHHGFVYSICDPSFKQGITGLWAWLFMISKFPETIDT</sequence>
<comment type="caution">
    <text evidence="11">The sequence shown here is derived from an EMBL/GenBank/DDBJ whole genome shotgun (WGS) entry which is preliminary data.</text>
</comment>
<dbReference type="Pfam" id="PF01151">
    <property type="entry name" value="ELO"/>
    <property type="match status" value="1"/>
</dbReference>
<dbReference type="GO" id="GO:0005789">
    <property type="term" value="C:endoplasmic reticulum membrane"/>
    <property type="evidence" value="ECO:0007669"/>
    <property type="project" value="TreeGrafter"/>
</dbReference>
<dbReference type="PANTHER" id="PTHR11157:SF17">
    <property type="entry name" value="ELONGATION OF VERY LONG CHAIN FATTY ACIDS PROTEIN 6"/>
    <property type="match status" value="1"/>
</dbReference>
<dbReference type="Proteomes" id="UP000663868">
    <property type="component" value="Unassembled WGS sequence"/>
</dbReference>
<dbReference type="GO" id="GO:0042761">
    <property type="term" value="P:very long-chain fatty acid biosynthetic process"/>
    <property type="evidence" value="ECO:0007669"/>
    <property type="project" value="TreeGrafter"/>
</dbReference>
<comment type="similarity">
    <text evidence="10">Belongs to the ELO family.</text>
</comment>
<evidence type="ECO:0000256" key="8">
    <source>
        <dbReference type="ARBA" id="ARBA00023136"/>
    </source>
</evidence>
<name>A0A820L4H1_9BILA</name>
<protein>
    <recommendedName>
        <fullName evidence="10">Elongation of very long chain fatty acids protein</fullName>
        <ecNumber evidence="10">2.3.1.199</ecNumber>
    </recommendedName>
    <alternativeName>
        <fullName evidence="10">Very-long-chain 3-oxoacyl-CoA synthase</fullName>
    </alternativeName>
</protein>
<evidence type="ECO:0000256" key="10">
    <source>
        <dbReference type="RuleBase" id="RU361115"/>
    </source>
</evidence>
<accession>A0A820L4H1</accession>
<evidence type="ECO:0000256" key="7">
    <source>
        <dbReference type="ARBA" id="ARBA00023098"/>
    </source>
</evidence>
<comment type="catalytic activity">
    <reaction evidence="10">
        <text>a very-long-chain acyl-CoA + malonyl-CoA + H(+) = a very-long-chain 3-oxoacyl-CoA + CO2 + CoA</text>
        <dbReference type="Rhea" id="RHEA:32727"/>
        <dbReference type="ChEBI" id="CHEBI:15378"/>
        <dbReference type="ChEBI" id="CHEBI:16526"/>
        <dbReference type="ChEBI" id="CHEBI:57287"/>
        <dbReference type="ChEBI" id="CHEBI:57384"/>
        <dbReference type="ChEBI" id="CHEBI:90725"/>
        <dbReference type="ChEBI" id="CHEBI:90736"/>
        <dbReference type="EC" id="2.3.1.199"/>
    </reaction>
</comment>
<evidence type="ECO:0000256" key="2">
    <source>
        <dbReference type="ARBA" id="ARBA00022516"/>
    </source>
</evidence>
<evidence type="ECO:0000256" key="4">
    <source>
        <dbReference type="ARBA" id="ARBA00022692"/>
    </source>
</evidence>
<dbReference type="EMBL" id="CAJOBB010019100">
    <property type="protein sequence ID" value="CAF4355033.1"/>
    <property type="molecule type" value="Genomic_DNA"/>
</dbReference>
<feature type="transmembrane region" description="Helical" evidence="10">
    <location>
        <begin position="6"/>
        <end position="23"/>
    </location>
</feature>
<keyword evidence="3 10" id="KW-0808">Transferase</keyword>
<keyword evidence="8 10" id="KW-0472">Membrane</keyword>
<evidence type="ECO:0000313" key="11">
    <source>
        <dbReference type="EMBL" id="CAF4355033.1"/>
    </source>
</evidence>
<evidence type="ECO:0000256" key="9">
    <source>
        <dbReference type="ARBA" id="ARBA00023160"/>
    </source>
</evidence>
<proteinExistence type="inferred from homology"/>
<keyword evidence="5 10" id="KW-0276">Fatty acid metabolism</keyword>
<evidence type="ECO:0000256" key="1">
    <source>
        <dbReference type="ARBA" id="ARBA00004141"/>
    </source>
</evidence>
<dbReference type="GO" id="GO:0034625">
    <property type="term" value="P:fatty acid elongation, monounsaturated fatty acid"/>
    <property type="evidence" value="ECO:0007669"/>
    <property type="project" value="TreeGrafter"/>
</dbReference>
<keyword evidence="6 10" id="KW-1133">Transmembrane helix</keyword>
<dbReference type="AlphaFoldDB" id="A0A820L4H1"/>
<dbReference type="GO" id="GO:0019367">
    <property type="term" value="P:fatty acid elongation, saturated fatty acid"/>
    <property type="evidence" value="ECO:0007669"/>
    <property type="project" value="TreeGrafter"/>
</dbReference>
<reference evidence="11" key="1">
    <citation type="submission" date="2021-02" db="EMBL/GenBank/DDBJ databases">
        <authorList>
            <person name="Nowell W R."/>
        </authorList>
    </citation>
    <scope>NUCLEOTIDE SEQUENCE</scope>
</reference>
<dbReference type="GO" id="GO:0030148">
    <property type="term" value="P:sphingolipid biosynthetic process"/>
    <property type="evidence" value="ECO:0007669"/>
    <property type="project" value="TreeGrafter"/>
</dbReference>
<comment type="subcellular location">
    <subcellularLocation>
        <location evidence="1">Membrane</location>
        <topology evidence="1">Multi-pass membrane protein</topology>
    </subcellularLocation>
</comment>
<evidence type="ECO:0000256" key="5">
    <source>
        <dbReference type="ARBA" id="ARBA00022832"/>
    </source>
</evidence>
<keyword evidence="7 10" id="KW-0443">Lipid metabolism</keyword>
<dbReference type="PANTHER" id="PTHR11157">
    <property type="entry name" value="FATTY ACID ACYL TRANSFERASE-RELATED"/>
    <property type="match status" value="1"/>
</dbReference>
<dbReference type="InterPro" id="IPR002076">
    <property type="entry name" value="ELO_fam"/>
</dbReference>
<keyword evidence="9 10" id="KW-0275">Fatty acid biosynthesis</keyword>
<comment type="caution">
    <text evidence="10">Lacks conserved residue(s) required for the propagation of feature annotation.</text>
</comment>
<feature type="non-terminal residue" evidence="11">
    <location>
        <position position="1"/>
    </location>
</feature>
<keyword evidence="4 10" id="KW-0812">Transmembrane</keyword>
<dbReference type="GO" id="GO:0009922">
    <property type="term" value="F:fatty acid elongase activity"/>
    <property type="evidence" value="ECO:0007669"/>
    <property type="project" value="UniProtKB-EC"/>
</dbReference>
<gene>
    <name evidence="11" type="ORF">KXQ929_LOCUS48491</name>
</gene>
<evidence type="ECO:0000256" key="3">
    <source>
        <dbReference type="ARBA" id="ARBA00022679"/>
    </source>
</evidence>
<feature type="transmembrane region" description="Helical" evidence="10">
    <location>
        <begin position="35"/>
        <end position="54"/>
    </location>
</feature>
<dbReference type="EC" id="2.3.1.199" evidence="10"/>
<evidence type="ECO:0000256" key="6">
    <source>
        <dbReference type="ARBA" id="ARBA00022989"/>
    </source>
</evidence>
<evidence type="ECO:0000313" key="12">
    <source>
        <dbReference type="Proteomes" id="UP000663868"/>
    </source>
</evidence>
<keyword evidence="2 10" id="KW-0444">Lipid biosynthesis</keyword>